<evidence type="ECO:0000259" key="1">
    <source>
        <dbReference type="Pfam" id="PF22513"/>
    </source>
</evidence>
<dbReference type="OrthoDB" id="2389872at2"/>
<dbReference type="AlphaFoldDB" id="E0TE24"/>
<dbReference type="Proteomes" id="UP000001302">
    <property type="component" value="Chromosome"/>
</dbReference>
<reference evidence="2 3" key="2">
    <citation type="journal article" date="2011" name="J. Bacteriol.">
        <title>Complete genome sequence of strain HTCC2503T of Parvularcula bermudensis, the type species of the order "Parvularculales" in the class Alphaproteobacteria.</title>
        <authorList>
            <person name="Oh H.M."/>
            <person name="Kang I."/>
            <person name="Vergin K.L."/>
            <person name="Kang D."/>
            <person name="Rhee K.H."/>
            <person name="Giovannoni S.J."/>
            <person name="Cho J.C."/>
        </authorList>
    </citation>
    <scope>NUCLEOTIDE SEQUENCE [LARGE SCALE GENOMIC DNA]</scope>
    <source>
        <strain evidence="3">ATCC BAA-594 / HTCC2503 / KCTC 12087</strain>
    </source>
</reference>
<dbReference type="EMBL" id="CP002156">
    <property type="protein sequence ID" value="ADM08845.1"/>
    <property type="molecule type" value="Genomic_DNA"/>
</dbReference>
<evidence type="ECO:0000313" key="3">
    <source>
        <dbReference type="Proteomes" id="UP000001302"/>
    </source>
</evidence>
<feature type="domain" description="Antitoxin FitA-like ribbon-helix-helix" evidence="1">
    <location>
        <begin position="2"/>
        <end position="40"/>
    </location>
</feature>
<keyword evidence="3" id="KW-1185">Reference proteome</keyword>
<dbReference type="InterPro" id="IPR053853">
    <property type="entry name" value="FitA-like_RHH"/>
</dbReference>
<protein>
    <recommendedName>
        <fullName evidence="1">Antitoxin FitA-like ribbon-helix-helix domain-containing protein</fullName>
    </recommendedName>
</protein>
<reference evidence="3" key="1">
    <citation type="submission" date="2010-08" db="EMBL/GenBank/DDBJ databases">
        <title>Genome sequence of Parvularcula bermudensis HTCC2503.</title>
        <authorList>
            <person name="Kang D.-M."/>
            <person name="Oh H.-M."/>
            <person name="Cho J.-C."/>
        </authorList>
    </citation>
    <scope>NUCLEOTIDE SEQUENCE [LARGE SCALE GENOMIC DNA]</scope>
    <source>
        <strain evidence="3">ATCC BAA-594 / HTCC2503 / KCTC 12087</strain>
    </source>
</reference>
<organism evidence="2 3">
    <name type="scientific">Parvularcula bermudensis (strain ATCC BAA-594 / HTCC2503 / KCTC 12087)</name>
    <dbReference type="NCBI Taxonomy" id="314260"/>
    <lineage>
        <taxon>Bacteria</taxon>
        <taxon>Pseudomonadati</taxon>
        <taxon>Pseudomonadota</taxon>
        <taxon>Alphaproteobacteria</taxon>
        <taxon>Parvularculales</taxon>
        <taxon>Parvularculaceae</taxon>
        <taxon>Parvularcula</taxon>
    </lineage>
</organism>
<dbReference type="KEGG" id="pbr:PB2503_03852"/>
<dbReference type="HOGENOM" id="CLU_2667741_0_0_5"/>
<evidence type="ECO:0000313" key="2">
    <source>
        <dbReference type="EMBL" id="ADM08845.1"/>
    </source>
</evidence>
<name>E0TE24_PARBH</name>
<dbReference type="STRING" id="314260.PB2503_03852"/>
<sequence length="75" mass="8184">MAQVLVRKLEEGVVSSLKRLAAEKGVSLEQYLRDVLTETAEAPSAAFDRLAADLRAATAQTAFDPAIIVREARER</sequence>
<dbReference type="eggNOG" id="COG4691">
    <property type="taxonomic scope" value="Bacteria"/>
</dbReference>
<dbReference type="RefSeq" id="WP_013299819.1">
    <property type="nucleotide sequence ID" value="NC_014414.1"/>
</dbReference>
<gene>
    <name evidence="2" type="ordered locus">PB2503_03852</name>
</gene>
<accession>E0TE24</accession>
<dbReference type="GO" id="GO:0006355">
    <property type="term" value="P:regulation of DNA-templated transcription"/>
    <property type="evidence" value="ECO:0007669"/>
    <property type="project" value="InterPro"/>
</dbReference>
<proteinExistence type="predicted"/>
<dbReference type="Pfam" id="PF22513">
    <property type="entry name" value="FitA-like_RHH"/>
    <property type="match status" value="1"/>
</dbReference>
<dbReference type="SUPFAM" id="SSF47598">
    <property type="entry name" value="Ribbon-helix-helix"/>
    <property type="match status" value="1"/>
</dbReference>
<dbReference type="InterPro" id="IPR010985">
    <property type="entry name" value="Ribbon_hlx_hlx"/>
</dbReference>